<dbReference type="Proteomes" id="UP001187192">
    <property type="component" value="Unassembled WGS sequence"/>
</dbReference>
<gene>
    <name evidence="5" type="ORF">TIFTF001_019829</name>
</gene>
<feature type="chain" id="PRO_5041681279" description="DUF8003 domain-containing protein" evidence="3">
    <location>
        <begin position="28"/>
        <end position="1490"/>
    </location>
</feature>
<accession>A0AA88AQY3</accession>
<keyword evidence="6" id="KW-1185">Reference proteome</keyword>
<reference evidence="5" key="1">
    <citation type="submission" date="2023-07" db="EMBL/GenBank/DDBJ databases">
        <title>draft genome sequence of fig (Ficus carica).</title>
        <authorList>
            <person name="Takahashi T."/>
            <person name="Nishimura K."/>
        </authorList>
    </citation>
    <scope>NUCLEOTIDE SEQUENCE</scope>
</reference>
<name>A0AA88AQY3_FICCA</name>
<evidence type="ECO:0000259" key="4">
    <source>
        <dbReference type="Pfam" id="PF26010"/>
    </source>
</evidence>
<evidence type="ECO:0000256" key="3">
    <source>
        <dbReference type="SAM" id="SignalP"/>
    </source>
</evidence>
<dbReference type="InterPro" id="IPR058316">
    <property type="entry name" value="DUF8003"/>
</dbReference>
<feature type="transmembrane region" description="Helical" evidence="2">
    <location>
        <begin position="1362"/>
        <end position="1382"/>
    </location>
</feature>
<feature type="region of interest" description="Disordered" evidence="1">
    <location>
        <begin position="160"/>
        <end position="181"/>
    </location>
</feature>
<feature type="domain" description="DUF8003" evidence="4">
    <location>
        <begin position="828"/>
        <end position="902"/>
    </location>
</feature>
<organism evidence="5 6">
    <name type="scientific">Ficus carica</name>
    <name type="common">Common fig</name>
    <dbReference type="NCBI Taxonomy" id="3494"/>
    <lineage>
        <taxon>Eukaryota</taxon>
        <taxon>Viridiplantae</taxon>
        <taxon>Streptophyta</taxon>
        <taxon>Embryophyta</taxon>
        <taxon>Tracheophyta</taxon>
        <taxon>Spermatophyta</taxon>
        <taxon>Magnoliopsida</taxon>
        <taxon>eudicotyledons</taxon>
        <taxon>Gunneridae</taxon>
        <taxon>Pentapetalae</taxon>
        <taxon>rosids</taxon>
        <taxon>fabids</taxon>
        <taxon>Rosales</taxon>
        <taxon>Moraceae</taxon>
        <taxon>Ficeae</taxon>
        <taxon>Ficus</taxon>
    </lineage>
</organism>
<feature type="transmembrane region" description="Helical" evidence="2">
    <location>
        <begin position="1402"/>
        <end position="1424"/>
    </location>
</feature>
<keyword evidence="2" id="KW-1133">Transmembrane helix</keyword>
<feature type="transmembrane region" description="Helical" evidence="2">
    <location>
        <begin position="1334"/>
        <end position="1355"/>
    </location>
</feature>
<protein>
    <recommendedName>
        <fullName evidence="4">DUF8003 domain-containing protein</fullName>
    </recommendedName>
</protein>
<dbReference type="Pfam" id="PF26010">
    <property type="entry name" value="DUF8003"/>
    <property type="match status" value="1"/>
</dbReference>
<comment type="caution">
    <text evidence="5">The sequence shown here is derived from an EMBL/GenBank/DDBJ whole genome shotgun (WGS) entry which is preliminary data.</text>
</comment>
<feature type="transmembrane region" description="Helical" evidence="2">
    <location>
        <begin position="916"/>
        <end position="936"/>
    </location>
</feature>
<evidence type="ECO:0000313" key="6">
    <source>
        <dbReference type="Proteomes" id="UP001187192"/>
    </source>
</evidence>
<feature type="compositionally biased region" description="Gly residues" evidence="1">
    <location>
        <begin position="171"/>
        <end position="181"/>
    </location>
</feature>
<keyword evidence="2" id="KW-0812">Transmembrane</keyword>
<evidence type="ECO:0000313" key="5">
    <source>
        <dbReference type="EMBL" id="GMN50668.1"/>
    </source>
</evidence>
<feature type="signal peptide" evidence="3">
    <location>
        <begin position="1"/>
        <end position="27"/>
    </location>
</feature>
<keyword evidence="3" id="KW-0732">Signal</keyword>
<evidence type="ECO:0000256" key="1">
    <source>
        <dbReference type="SAM" id="MobiDB-lite"/>
    </source>
</evidence>
<dbReference type="PANTHER" id="PTHR31513:SF10">
    <property type="entry name" value="TYROSINE-PROTEIN KINASE EPHRIN TYPE A_B RECEPTOR-LIKE DOMAIN-CONTAINING PROTEIN"/>
    <property type="match status" value="1"/>
</dbReference>
<evidence type="ECO:0000256" key="2">
    <source>
        <dbReference type="SAM" id="Phobius"/>
    </source>
</evidence>
<sequence length="1490" mass="160447">MAEALVFFCILRLLALFVLTRPSLCVADFSDDDFSIEFDLLRGDYTPPAPPPPSPPPHPPSVSCGAGLGGIGSLDTLCELNSSLSFEDDVYIEGHGSLYILPGVTLSCPLLGCSILINVSGDFSLGWNSSIVAGLVFVSARAANFSDGSLVNVTGLAGEPPAQTSGTPTGLQGGGGGHGGRGASCVTDNTKLPDDVWGGDAYSWSSLDKPASYGSKGGSTSKEVEYGGEGGGRIWVEVDGTVDVSGNLLADGGHGGLKGGGGSGGSIYIKAHRIGNVLFLEVGTTGCWGCVEIPLLRMCRNTRIRFVDHMFGVGVNIWSIERESTMVDSYMALELMDWTGGGRISAAGGKGFAGGGGGRVSINVFSRHDNTEFLIHGGQSLGCTENSGGAGTYYDAVPRSLIVSNHNMSTQTDTLLLDFPKQPLWTNVHIKDHAKALVPLFWSRVQSNDFYYLLQIFGALRMSVKMCLMLNSKMLIDGGSDTIFATSLLEASNIVVLKESSVIRSNTNLGVHGQGFLNLSGPGNLIEAQRLSLSLFYSINVGPGSFLRGPLESANSNYMTPRLYCHLPDCPIELIHPPEDCNLNSTLVFTIQICRVEVVAVEGTVTGSVIHFHLIRTMIVPSSGLISASALGCKGGVGRGRMFENGVAGGGGHGGKGGDGYYNGNFIEGGVTYGDAGLPCELGSGSGNDSIAGATAGGGIIVMGSIEHSLSSLSIEGSVKADGESFGEDLTKLSHRSISKIGPGGGSGGTILLFVGSLALGDFSTISTTGGHGSPNGGGGGGGGRVHFHWSEISIGDAYVPIASVKGSILTGGGYGRGQGLAGQNGTITGKACPKGLYGIFCEECPVGTFKNVSGSDRALCYDCPSYQLPHRAMYITVRGGVAETPCPYQCVSDRYHMPNCYTALEELVYTFGGPWLFGFILLGILILLALVLSVARMKYVAVDEVPTLVPARHGSPIDHSFPFLESLNEVLETNRNEESQNHVHRMYFMGPNTFSEPWYLPHSPPHQIKEIVYEDAFNRFVDEINGLAAYQWWEGSVYSILSVLGYPLAWSWLQRCRKNKLQRLREYVRSEYDHACLRSCRSRALYEGLKLSRSFQIASLVGVFKTCLIEVAATSDLILAYVDFFLGGDEKRADLPTRLHQRFPMSIVFGGDGSYMAPFSLHSDNILTSLMSQSIPPTIWYRLVAGLNAQLRLVRRGHLKVTFSHVVSWLGTHANPTLRSYGVYVDLVWFQSAAFGYSQFGLVVCATQSESMLSSPERQNISFLTGQESCVPRLDRVDQLDHSRTSEHLTTNRRSFGGILHNQSLRTLKEKKTICYPFSFVVYNTKPVGHQDLVGLLISILLLADVSLVSLTFLQQYSISLLNFFLVLFILPLGLVFPFPAGISALFSQGPRRSAGLARVYALWNITSLINVVVAFICGLIHYKTHSSKKRSDFQSWNFSMDESEWWVLPSGLAVCKIIQAWFIDRHVANQEIQDPSLYSNDPDVFWQS</sequence>
<keyword evidence="2" id="KW-0472">Membrane</keyword>
<proteinExistence type="predicted"/>
<dbReference type="EMBL" id="BTGU01000034">
    <property type="protein sequence ID" value="GMN50668.1"/>
    <property type="molecule type" value="Genomic_DNA"/>
</dbReference>
<dbReference type="PANTHER" id="PTHR31513">
    <property type="entry name" value="EPHRIN TYPE-B RECEPTOR"/>
    <property type="match status" value="1"/>
</dbReference>